<sequence length="190" mass="21186">MDTCLNRPEKSSNPSNTTTNTTFLSFLPSKLILSKTIPNPHKNPPYESRSSQRVKKKKKHKMATYSVYLMAESGLPRDHHAIFVETYENGPSTGHLYHVKGNIQEGMISEHRAEQPPEEIPGFCGKEKLGVVAVAEYGRVLGICEGVPVPKKQFQGAKRLYPREPLRRCQEWVAEAVDALKGEGVLIGSD</sequence>
<gene>
    <name evidence="2" type="ORF">AO090020000585</name>
</gene>
<dbReference type="KEGG" id="aor:AO090020000585"/>
<evidence type="ECO:0000256" key="1">
    <source>
        <dbReference type="SAM" id="MobiDB-lite"/>
    </source>
</evidence>
<dbReference type="HOGENOM" id="CLU_1539691_0_0_1"/>
<protein>
    <submittedName>
        <fullName evidence="2">DNA, SC020</fullName>
    </submittedName>
</protein>
<feature type="region of interest" description="Disordered" evidence="1">
    <location>
        <begin position="1"/>
        <end position="22"/>
    </location>
</feature>
<dbReference type="AlphaFoldDB" id="Q2U3W8"/>
<feature type="region of interest" description="Disordered" evidence="1">
    <location>
        <begin position="35"/>
        <end position="58"/>
    </location>
</feature>
<accession>Q2U3W8</accession>
<dbReference type="Pfam" id="PF20174">
    <property type="entry name" value="DUF6540"/>
    <property type="match status" value="1"/>
</dbReference>
<evidence type="ECO:0000313" key="2">
    <source>
        <dbReference type="EMBL" id="BAE63747.1"/>
    </source>
</evidence>
<dbReference type="EMBL" id="BA000054">
    <property type="protein sequence ID" value="BAE63747.1"/>
    <property type="molecule type" value="Genomic_DNA"/>
</dbReference>
<dbReference type="RefSeq" id="XP_001824880.3">
    <property type="nucleotide sequence ID" value="XM_001824828.3"/>
</dbReference>
<proteinExistence type="predicted"/>
<dbReference type="Proteomes" id="UP000006564">
    <property type="component" value="Chromosome 6"/>
</dbReference>
<feature type="compositionally biased region" description="Low complexity" evidence="1">
    <location>
        <begin position="11"/>
        <end position="22"/>
    </location>
</feature>
<name>Q2U3W8_ASPOR</name>
<dbReference type="VEuPathDB" id="FungiDB:AO090020000585"/>
<dbReference type="EMBL" id="AP007167">
    <property type="protein sequence ID" value="BAE63747.1"/>
    <property type="molecule type" value="Genomic_DNA"/>
</dbReference>
<organism evidence="2 3">
    <name type="scientific">Aspergillus oryzae (strain ATCC 42149 / RIB 40)</name>
    <name type="common">Yellow koji mold</name>
    <dbReference type="NCBI Taxonomy" id="510516"/>
    <lineage>
        <taxon>Eukaryota</taxon>
        <taxon>Fungi</taxon>
        <taxon>Dikarya</taxon>
        <taxon>Ascomycota</taxon>
        <taxon>Pezizomycotina</taxon>
        <taxon>Eurotiomycetes</taxon>
        <taxon>Eurotiomycetidae</taxon>
        <taxon>Eurotiales</taxon>
        <taxon>Aspergillaceae</taxon>
        <taxon>Aspergillus</taxon>
        <taxon>Aspergillus subgen. Circumdati</taxon>
    </lineage>
</organism>
<reference evidence="2 3" key="1">
    <citation type="journal article" date="2005" name="Nature">
        <title>Genome sequencing and analysis of Aspergillus oryzae.</title>
        <authorList>
            <person name="Machida M."/>
            <person name="Asai K."/>
            <person name="Sano M."/>
            <person name="Tanaka T."/>
            <person name="Kumagai T."/>
            <person name="Terai G."/>
            <person name="Kusumoto K."/>
            <person name="Arima T."/>
            <person name="Akita O."/>
            <person name="Kashiwagi Y."/>
            <person name="Abe K."/>
            <person name="Gomi K."/>
            <person name="Horiuchi H."/>
            <person name="Kitamoto K."/>
            <person name="Kobayashi T."/>
            <person name="Takeuchi M."/>
            <person name="Denning D.W."/>
            <person name="Galagan J.E."/>
            <person name="Nierman W.C."/>
            <person name="Yu J."/>
            <person name="Archer D.B."/>
            <person name="Bennett J.W."/>
            <person name="Bhatnagar D."/>
            <person name="Cleveland T.E."/>
            <person name="Fedorova N.D."/>
            <person name="Gotoh O."/>
            <person name="Horikawa H."/>
            <person name="Hosoyama A."/>
            <person name="Ichinomiya M."/>
            <person name="Igarashi R."/>
            <person name="Iwashita K."/>
            <person name="Juvvadi P.R."/>
            <person name="Kato M."/>
            <person name="Kato Y."/>
            <person name="Kin T."/>
            <person name="Kokubun A."/>
            <person name="Maeda H."/>
            <person name="Maeyama N."/>
            <person name="Maruyama J."/>
            <person name="Nagasaki H."/>
            <person name="Nakajima T."/>
            <person name="Oda K."/>
            <person name="Okada K."/>
            <person name="Paulsen I."/>
            <person name="Sakamoto K."/>
            <person name="Sawano T."/>
            <person name="Takahashi M."/>
            <person name="Takase K."/>
            <person name="Terabayashi Y."/>
            <person name="Wortman J."/>
            <person name="Yamada O."/>
            <person name="Yamagata Y."/>
            <person name="Anazawa H."/>
            <person name="Hata Y."/>
            <person name="Koide Y."/>
            <person name="Komori T."/>
            <person name="Koyama Y."/>
            <person name="Minetoki T."/>
            <person name="Suharnan S."/>
            <person name="Tanaka A."/>
            <person name="Isono K."/>
            <person name="Kuhara S."/>
            <person name="Ogasawara N."/>
            <person name="Kikuchi H."/>
        </authorList>
    </citation>
    <scope>NUCLEOTIDE SEQUENCE [LARGE SCALE GENOMIC DNA]</scope>
    <source>
        <strain evidence="3">ATCC 42149 / RIB 40</strain>
    </source>
</reference>
<dbReference type="InterPro" id="IPR046670">
    <property type="entry name" value="DUF6540"/>
</dbReference>
<keyword evidence="3" id="KW-1185">Reference proteome</keyword>
<dbReference type="GeneID" id="5996966"/>
<evidence type="ECO:0000313" key="3">
    <source>
        <dbReference type="Proteomes" id="UP000006564"/>
    </source>
</evidence>